<dbReference type="PANTHER" id="PTHR11799">
    <property type="entry name" value="PARAOXONASE"/>
    <property type="match status" value="1"/>
</dbReference>
<dbReference type="OrthoDB" id="5307922at2759"/>
<accession>A0A6A5T8A5</accession>
<dbReference type="Proteomes" id="UP000800038">
    <property type="component" value="Unassembled WGS sequence"/>
</dbReference>
<gene>
    <name evidence="1" type="ORF">EJ02DRAFT_419738</name>
</gene>
<dbReference type="InterPro" id="IPR051288">
    <property type="entry name" value="Serum_paraoxonase/arylesterase"/>
</dbReference>
<proteinExistence type="predicted"/>
<dbReference type="SUPFAM" id="SSF63829">
    <property type="entry name" value="Calcium-dependent phosphotriesterase"/>
    <property type="match status" value="1"/>
</dbReference>
<protein>
    <submittedName>
        <fullName evidence="1">Serum paraoxonase/arylesteras-like protein</fullName>
    </submittedName>
</protein>
<evidence type="ECO:0000313" key="1">
    <source>
        <dbReference type="EMBL" id="KAF1945207.1"/>
    </source>
</evidence>
<reference evidence="1" key="1">
    <citation type="journal article" date="2020" name="Stud. Mycol.">
        <title>101 Dothideomycetes genomes: a test case for predicting lifestyles and emergence of pathogens.</title>
        <authorList>
            <person name="Haridas S."/>
            <person name="Albert R."/>
            <person name="Binder M."/>
            <person name="Bloem J."/>
            <person name="Labutti K."/>
            <person name="Salamov A."/>
            <person name="Andreopoulos B."/>
            <person name="Baker S."/>
            <person name="Barry K."/>
            <person name="Bills G."/>
            <person name="Bluhm B."/>
            <person name="Cannon C."/>
            <person name="Castanera R."/>
            <person name="Culley D."/>
            <person name="Daum C."/>
            <person name="Ezra D."/>
            <person name="Gonzalez J."/>
            <person name="Henrissat B."/>
            <person name="Kuo A."/>
            <person name="Liang C."/>
            <person name="Lipzen A."/>
            <person name="Lutzoni F."/>
            <person name="Magnuson J."/>
            <person name="Mondo S."/>
            <person name="Nolan M."/>
            <person name="Ohm R."/>
            <person name="Pangilinan J."/>
            <person name="Park H.-J."/>
            <person name="Ramirez L."/>
            <person name="Alfaro M."/>
            <person name="Sun H."/>
            <person name="Tritt A."/>
            <person name="Yoshinaga Y."/>
            <person name="Zwiers L.-H."/>
            <person name="Turgeon B."/>
            <person name="Goodwin S."/>
            <person name="Spatafora J."/>
            <person name="Crous P."/>
            <person name="Grigoriev I."/>
        </authorList>
    </citation>
    <scope>NUCLEOTIDE SEQUENCE</scope>
    <source>
        <strain evidence="1">CBS 161.51</strain>
    </source>
</reference>
<name>A0A6A5T8A5_9PLEO</name>
<sequence length="442" mass="48242">MPSIANTVYYALVVAWGASLYQLVLKDLFTTTFGVGRVIQSIDEFPYTCRRVEHPKLQACEDIWLDNEGRTLYAACAGTESRLAWNQAMKKLNVTGRRPGGSELLALDIDDPGVDGLFNLRAIKPAGYAGAIGDDTLDLLGFDAQILDGNTIQFYFVNERPPIGAFNNVIDASKSGTNATVEVFEMRKGEDQMHHLRTVWSPEVWTPNRVAALGGGDGAFLVTNDHSVKVGLRRELDYFIGGGNVAYCDGNGDCHAAYNGDEEDETAPAKSIDEPKYRALLNRALEFIPKAKLKFPNGLTKGFDGLIYVPSTIDGQIRVLTLNPDKTLRLIDTIHVGMPIDNISPDANGDLYAAAFPSLYQSGKGFADPVGEIAPVTIWRVRKTVDAGLGGVRSVDYRVEKVLEDKESKVLSGSTTVRHDVKTGRLFISAAVHPFLVVCEPQ</sequence>
<dbReference type="InterPro" id="IPR011042">
    <property type="entry name" value="6-blade_b-propeller_TolB-like"/>
</dbReference>
<dbReference type="PANTHER" id="PTHR11799:SF20">
    <property type="entry name" value="SMP-30_GLUCONOLACTONASE_LRE-LIKE REGION DOMAIN-CONTAINING PROTEIN"/>
    <property type="match status" value="1"/>
</dbReference>
<dbReference type="EMBL" id="ML976011">
    <property type="protein sequence ID" value="KAF1945207.1"/>
    <property type="molecule type" value="Genomic_DNA"/>
</dbReference>
<organism evidence="1 2">
    <name type="scientific">Clathrospora elynae</name>
    <dbReference type="NCBI Taxonomy" id="706981"/>
    <lineage>
        <taxon>Eukaryota</taxon>
        <taxon>Fungi</taxon>
        <taxon>Dikarya</taxon>
        <taxon>Ascomycota</taxon>
        <taxon>Pezizomycotina</taxon>
        <taxon>Dothideomycetes</taxon>
        <taxon>Pleosporomycetidae</taxon>
        <taxon>Pleosporales</taxon>
        <taxon>Diademaceae</taxon>
        <taxon>Clathrospora</taxon>
    </lineage>
</organism>
<dbReference type="Gene3D" id="2.120.10.30">
    <property type="entry name" value="TolB, C-terminal domain"/>
    <property type="match status" value="2"/>
</dbReference>
<keyword evidence="2" id="KW-1185">Reference proteome</keyword>
<evidence type="ECO:0000313" key="2">
    <source>
        <dbReference type="Proteomes" id="UP000800038"/>
    </source>
</evidence>
<dbReference type="AlphaFoldDB" id="A0A6A5T8A5"/>